<evidence type="ECO:0000313" key="1">
    <source>
        <dbReference type="EMBL" id="MPN49006.1"/>
    </source>
</evidence>
<dbReference type="AlphaFoldDB" id="A0A645IDL2"/>
<gene>
    <name evidence="1" type="ORF">SDC9_196619</name>
</gene>
<name>A0A645IDL2_9ZZZZ</name>
<reference evidence="1" key="1">
    <citation type="submission" date="2019-08" db="EMBL/GenBank/DDBJ databases">
        <authorList>
            <person name="Kucharzyk K."/>
            <person name="Murdoch R.W."/>
            <person name="Higgins S."/>
            <person name="Loffler F."/>
        </authorList>
    </citation>
    <scope>NUCLEOTIDE SEQUENCE</scope>
</reference>
<organism evidence="1">
    <name type="scientific">bioreactor metagenome</name>
    <dbReference type="NCBI Taxonomy" id="1076179"/>
    <lineage>
        <taxon>unclassified sequences</taxon>
        <taxon>metagenomes</taxon>
        <taxon>ecological metagenomes</taxon>
    </lineage>
</organism>
<protein>
    <submittedName>
        <fullName evidence="1">Uncharacterized protein</fullName>
    </submittedName>
</protein>
<comment type="caution">
    <text evidence="1">The sequence shown here is derived from an EMBL/GenBank/DDBJ whole genome shotgun (WGS) entry which is preliminary data.</text>
</comment>
<accession>A0A645IDL2</accession>
<dbReference type="EMBL" id="VSSQ01111849">
    <property type="protein sequence ID" value="MPN49006.1"/>
    <property type="molecule type" value="Genomic_DNA"/>
</dbReference>
<sequence length="52" mass="5976">MQRQRVRGEVERGQYLPFLAVDLIQTALALLRRDLSLSEGGKKPRACFVELF</sequence>
<proteinExistence type="predicted"/>